<protein>
    <recommendedName>
        <fullName evidence="4 12">Heme exporter protein D</fullName>
    </recommendedName>
</protein>
<comment type="subcellular location">
    <subcellularLocation>
        <location evidence="2 12">Cell inner membrane</location>
        <topology evidence="2 12">Single-pass membrane protein</topology>
    </subcellularLocation>
</comment>
<keyword evidence="6 12" id="KW-1003">Cell membrane</keyword>
<dbReference type="AlphaFoldDB" id="A0A9X1LET5"/>
<dbReference type="GO" id="GO:0015886">
    <property type="term" value="P:heme transport"/>
    <property type="evidence" value="ECO:0007669"/>
    <property type="project" value="InterPro"/>
</dbReference>
<evidence type="ECO:0000256" key="1">
    <source>
        <dbReference type="ARBA" id="ARBA00002442"/>
    </source>
</evidence>
<evidence type="ECO:0000256" key="7">
    <source>
        <dbReference type="ARBA" id="ARBA00022519"/>
    </source>
</evidence>
<evidence type="ECO:0000256" key="2">
    <source>
        <dbReference type="ARBA" id="ARBA00004377"/>
    </source>
</evidence>
<feature type="transmembrane region" description="Helical" evidence="12">
    <location>
        <begin position="20"/>
        <end position="39"/>
    </location>
</feature>
<keyword evidence="9 12" id="KW-0201">Cytochrome c-type biogenesis</keyword>
<dbReference type="InterPro" id="IPR007078">
    <property type="entry name" value="Haem_export_protD_CcmD"/>
</dbReference>
<sequence>MAFDTVSAFLQMGKHGLYVWSSYGISVVALGWLIHHTLASRRRAQIRLSKRFKRGV</sequence>
<reference evidence="13" key="1">
    <citation type="submission" date="2021-10" db="EMBL/GenBank/DDBJ databases">
        <title>Marinomonas pontica sp. nov., isolated from the Black Sea.</title>
        <authorList>
            <person name="Zhao L.-H."/>
            <person name="Xue J.-H."/>
        </authorList>
    </citation>
    <scope>NUCLEOTIDE SEQUENCE</scope>
    <source>
        <strain evidence="13">E8</strain>
    </source>
</reference>
<keyword evidence="5 12" id="KW-0813">Transport</keyword>
<evidence type="ECO:0000256" key="12">
    <source>
        <dbReference type="RuleBase" id="RU363101"/>
    </source>
</evidence>
<comment type="similarity">
    <text evidence="3 12">Belongs to the CcmD/CycX/HelD family.</text>
</comment>
<comment type="caution">
    <text evidence="13">The sequence shown here is derived from an EMBL/GenBank/DDBJ whole genome shotgun (WGS) entry which is preliminary data.</text>
</comment>
<evidence type="ECO:0000256" key="5">
    <source>
        <dbReference type="ARBA" id="ARBA00022448"/>
    </source>
</evidence>
<dbReference type="EMBL" id="JAJATW010000011">
    <property type="protein sequence ID" value="MCB5161996.1"/>
    <property type="molecule type" value="Genomic_DNA"/>
</dbReference>
<keyword evidence="10 12" id="KW-1133">Transmembrane helix</keyword>
<dbReference type="NCBIfam" id="TIGR03141">
    <property type="entry name" value="cytochro_ccmD"/>
    <property type="match status" value="1"/>
</dbReference>
<dbReference type="PANTHER" id="PTHR37531:SF1">
    <property type="entry name" value="HEME EXPORTER PROTEIN D"/>
    <property type="match status" value="1"/>
</dbReference>
<comment type="function">
    <text evidence="1 12">Required for the export of heme to the periplasm for the biogenesis of c-type cytochromes.</text>
</comment>
<evidence type="ECO:0000256" key="9">
    <source>
        <dbReference type="ARBA" id="ARBA00022748"/>
    </source>
</evidence>
<organism evidence="13 14">
    <name type="scientific">Marinomonas algarum</name>
    <dbReference type="NCBI Taxonomy" id="2883105"/>
    <lineage>
        <taxon>Bacteria</taxon>
        <taxon>Pseudomonadati</taxon>
        <taxon>Pseudomonadota</taxon>
        <taxon>Gammaproteobacteria</taxon>
        <taxon>Oceanospirillales</taxon>
        <taxon>Oceanospirillaceae</taxon>
        <taxon>Marinomonas</taxon>
    </lineage>
</organism>
<keyword evidence="7 12" id="KW-0997">Cell inner membrane</keyword>
<keyword evidence="8 12" id="KW-0812">Transmembrane</keyword>
<name>A0A9X1LET5_9GAMM</name>
<evidence type="ECO:0000256" key="4">
    <source>
        <dbReference type="ARBA" id="ARBA00016461"/>
    </source>
</evidence>
<dbReference type="Pfam" id="PF04995">
    <property type="entry name" value="CcmD"/>
    <property type="match status" value="1"/>
</dbReference>
<evidence type="ECO:0000256" key="3">
    <source>
        <dbReference type="ARBA" id="ARBA00008741"/>
    </source>
</evidence>
<evidence type="ECO:0000256" key="11">
    <source>
        <dbReference type="ARBA" id="ARBA00023136"/>
    </source>
</evidence>
<keyword evidence="14" id="KW-1185">Reference proteome</keyword>
<evidence type="ECO:0000256" key="8">
    <source>
        <dbReference type="ARBA" id="ARBA00022692"/>
    </source>
</evidence>
<gene>
    <name evidence="13" type="primary">ccmD</name>
    <name evidence="13" type="ORF">LG368_08780</name>
</gene>
<evidence type="ECO:0000313" key="14">
    <source>
        <dbReference type="Proteomes" id="UP001139095"/>
    </source>
</evidence>
<keyword evidence="11 12" id="KW-0472">Membrane</keyword>
<dbReference type="GO" id="GO:0005886">
    <property type="term" value="C:plasma membrane"/>
    <property type="evidence" value="ECO:0007669"/>
    <property type="project" value="UniProtKB-SubCell"/>
</dbReference>
<proteinExistence type="inferred from homology"/>
<dbReference type="RefSeq" id="WP_226754361.1">
    <property type="nucleotide sequence ID" value="NZ_JAJATW010000011.1"/>
</dbReference>
<evidence type="ECO:0000313" key="13">
    <source>
        <dbReference type="EMBL" id="MCB5161996.1"/>
    </source>
</evidence>
<dbReference type="Proteomes" id="UP001139095">
    <property type="component" value="Unassembled WGS sequence"/>
</dbReference>
<evidence type="ECO:0000256" key="10">
    <source>
        <dbReference type="ARBA" id="ARBA00022989"/>
    </source>
</evidence>
<dbReference type="PANTHER" id="PTHR37531">
    <property type="entry name" value="HEME EXPORTER PROTEIN D"/>
    <property type="match status" value="1"/>
</dbReference>
<evidence type="ECO:0000256" key="6">
    <source>
        <dbReference type="ARBA" id="ARBA00022475"/>
    </source>
</evidence>
<dbReference type="InterPro" id="IPR052075">
    <property type="entry name" value="Heme_exporter_D"/>
</dbReference>
<accession>A0A9X1LET5</accession>
<dbReference type="GO" id="GO:1903607">
    <property type="term" value="P:cytochrome c biosynthetic process"/>
    <property type="evidence" value="ECO:0007669"/>
    <property type="project" value="TreeGrafter"/>
</dbReference>
<dbReference type="GO" id="GO:0017004">
    <property type="term" value="P:cytochrome complex assembly"/>
    <property type="evidence" value="ECO:0007669"/>
    <property type="project" value="UniProtKB-KW"/>
</dbReference>